<gene>
    <name evidence="3" type="ORF">C8E97_2228</name>
</gene>
<feature type="transmembrane region" description="Helical" evidence="1">
    <location>
        <begin position="120"/>
        <end position="141"/>
    </location>
</feature>
<dbReference type="Proteomes" id="UP000282084">
    <property type="component" value="Unassembled WGS sequence"/>
</dbReference>
<name>A0A495VWR1_9PSEU</name>
<keyword evidence="1" id="KW-1133">Transmembrane helix</keyword>
<feature type="transmembrane region" description="Helical" evidence="1">
    <location>
        <begin position="148"/>
        <end position="166"/>
    </location>
</feature>
<keyword evidence="1" id="KW-0472">Membrane</keyword>
<sequence>MTPLLIALRRGSTPIALPAMVLLGICAGSRGDGWSADWGRASGQLQQHGVLLVPLTATLAGWDMSRDRRTSSPLLVHTYPRSPLAWLLVNCVGALIAGVAAWVATFAVTAVDVRGTGGPHWSVVLLGPFCLVPAVLVGAVAGRYLPRYLTAPISAVAVWLALAFGSSSTDPLVARLSTVHRECCDVASQPVPATVTGQWLWITALAVAALAALTLSNPARAVPPAVMAVATAVAAVTLIQSTGARLTEARPPAAEVCGSRDDVTVCMWPEHAEDVDAWLDAAGRYRVLFADLDAHSQLHLENGLRPGAAAQRVGPVRPGTTEADLVTALARALVPPPPRCAATGRGAGPYPAAATRALLNGWLAKRIRPDVPAAQLVPPDQVAQLDRLISSSGDQQRRWYGQLVTAHRDCVTPPPTLP</sequence>
<keyword evidence="1" id="KW-0812">Transmembrane</keyword>
<dbReference type="InterPro" id="IPR055648">
    <property type="entry name" value="DUF7224"/>
</dbReference>
<dbReference type="RefSeq" id="WP_121004158.1">
    <property type="nucleotide sequence ID" value="NZ_RBXO01000001.1"/>
</dbReference>
<evidence type="ECO:0000256" key="1">
    <source>
        <dbReference type="SAM" id="Phobius"/>
    </source>
</evidence>
<dbReference type="Pfam" id="PF23866">
    <property type="entry name" value="DUF7224"/>
    <property type="match status" value="1"/>
</dbReference>
<evidence type="ECO:0000313" key="3">
    <source>
        <dbReference type="EMBL" id="RKT53654.1"/>
    </source>
</evidence>
<feature type="transmembrane region" description="Helical" evidence="1">
    <location>
        <begin position="198"/>
        <end position="215"/>
    </location>
</feature>
<dbReference type="OrthoDB" id="3416461at2"/>
<feature type="transmembrane region" description="Helical" evidence="1">
    <location>
        <begin position="222"/>
        <end position="239"/>
    </location>
</feature>
<protein>
    <recommendedName>
        <fullName evidence="2">DUF7224 domain-containing protein</fullName>
    </recommendedName>
</protein>
<proteinExistence type="predicted"/>
<keyword evidence="4" id="KW-1185">Reference proteome</keyword>
<reference evidence="3 4" key="1">
    <citation type="submission" date="2018-10" db="EMBL/GenBank/DDBJ databases">
        <title>Sequencing the genomes of 1000 actinobacteria strains.</title>
        <authorList>
            <person name="Klenk H.-P."/>
        </authorList>
    </citation>
    <scope>NUCLEOTIDE SEQUENCE [LARGE SCALE GENOMIC DNA]</scope>
    <source>
        <strain evidence="3 4">DSM 43800</strain>
    </source>
</reference>
<feature type="transmembrane region" description="Helical" evidence="1">
    <location>
        <begin position="84"/>
        <end position="108"/>
    </location>
</feature>
<organism evidence="3 4">
    <name type="scientific">Saccharothrix australiensis</name>
    <dbReference type="NCBI Taxonomy" id="2072"/>
    <lineage>
        <taxon>Bacteria</taxon>
        <taxon>Bacillati</taxon>
        <taxon>Actinomycetota</taxon>
        <taxon>Actinomycetes</taxon>
        <taxon>Pseudonocardiales</taxon>
        <taxon>Pseudonocardiaceae</taxon>
        <taxon>Saccharothrix</taxon>
    </lineage>
</organism>
<accession>A0A495VWR1</accession>
<dbReference type="AlphaFoldDB" id="A0A495VWR1"/>
<evidence type="ECO:0000313" key="4">
    <source>
        <dbReference type="Proteomes" id="UP000282084"/>
    </source>
</evidence>
<comment type="caution">
    <text evidence="3">The sequence shown here is derived from an EMBL/GenBank/DDBJ whole genome shotgun (WGS) entry which is preliminary data.</text>
</comment>
<feature type="domain" description="DUF7224" evidence="2">
    <location>
        <begin position="265"/>
        <end position="410"/>
    </location>
</feature>
<dbReference type="EMBL" id="RBXO01000001">
    <property type="protein sequence ID" value="RKT53654.1"/>
    <property type="molecule type" value="Genomic_DNA"/>
</dbReference>
<evidence type="ECO:0000259" key="2">
    <source>
        <dbReference type="Pfam" id="PF23866"/>
    </source>
</evidence>